<reference evidence="1 2" key="1">
    <citation type="submission" date="2023-01" db="EMBL/GenBank/DDBJ databases">
        <title>Draft genome sequence of Nocardiopsis sp. RSe5-2 isolated from halophytes.</title>
        <authorList>
            <person name="Duangmal K."/>
            <person name="Chantavorakit T."/>
        </authorList>
    </citation>
    <scope>NUCLEOTIDE SEQUENCE [LARGE SCALE GENOMIC DNA]</scope>
    <source>
        <strain evidence="1 2">RSe5-2</strain>
    </source>
</reference>
<accession>A0ABT4U5Q4</accession>
<dbReference type="EMBL" id="JAQFWQ010000040">
    <property type="protein sequence ID" value="MDA2812046.1"/>
    <property type="molecule type" value="Genomic_DNA"/>
</dbReference>
<dbReference type="Proteomes" id="UP001527866">
    <property type="component" value="Unassembled WGS sequence"/>
</dbReference>
<protein>
    <recommendedName>
        <fullName evidence="3">Type II toxin-antitoxin system HicB family antitoxin</fullName>
    </recommendedName>
</protein>
<evidence type="ECO:0000313" key="1">
    <source>
        <dbReference type="EMBL" id="MDA2812046.1"/>
    </source>
</evidence>
<sequence length="62" mass="6421">MRITLEQDEDGVWNGHAEVRTGHHAFGYGDDPADALADLMEGIAALAESEEGGQGPVTGTGP</sequence>
<gene>
    <name evidence="1" type="ORF">O4J56_15490</name>
</gene>
<organism evidence="1 2">
    <name type="scientific">Nocardiopsis endophytica</name>
    <dbReference type="NCBI Taxonomy" id="3018445"/>
    <lineage>
        <taxon>Bacteria</taxon>
        <taxon>Bacillati</taxon>
        <taxon>Actinomycetota</taxon>
        <taxon>Actinomycetes</taxon>
        <taxon>Streptosporangiales</taxon>
        <taxon>Nocardiopsidaceae</taxon>
        <taxon>Nocardiopsis</taxon>
    </lineage>
</organism>
<evidence type="ECO:0000313" key="2">
    <source>
        <dbReference type="Proteomes" id="UP001527866"/>
    </source>
</evidence>
<proteinExistence type="predicted"/>
<evidence type="ECO:0008006" key="3">
    <source>
        <dbReference type="Google" id="ProtNLM"/>
    </source>
</evidence>
<dbReference type="RefSeq" id="WP_270686488.1">
    <property type="nucleotide sequence ID" value="NZ_JAQFWQ010000040.1"/>
</dbReference>
<keyword evidence="2" id="KW-1185">Reference proteome</keyword>
<comment type="caution">
    <text evidence="1">The sequence shown here is derived from an EMBL/GenBank/DDBJ whole genome shotgun (WGS) entry which is preliminary data.</text>
</comment>
<name>A0ABT4U5Q4_9ACTN</name>